<feature type="transmembrane region" description="Helical" evidence="10">
    <location>
        <begin position="907"/>
        <end position="932"/>
    </location>
</feature>
<feature type="region of interest" description="Disordered" evidence="11">
    <location>
        <begin position="261"/>
        <end position="528"/>
    </location>
</feature>
<evidence type="ECO:0000256" key="8">
    <source>
        <dbReference type="ARBA" id="ARBA00023136"/>
    </source>
</evidence>
<evidence type="ECO:0000259" key="12">
    <source>
        <dbReference type="PROSITE" id="PS50085"/>
    </source>
</evidence>
<keyword evidence="6 10" id="KW-1133">Transmembrane helix</keyword>
<feature type="compositionally biased region" description="Basic and acidic residues" evidence="11">
    <location>
        <begin position="2751"/>
        <end position="2761"/>
    </location>
</feature>
<feature type="compositionally biased region" description="Basic residues" evidence="11">
    <location>
        <begin position="391"/>
        <end position="402"/>
    </location>
</feature>
<reference evidence="14" key="1">
    <citation type="submission" date="2019-10" db="EMBL/GenBank/DDBJ databases">
        <title>The sequence and de novo assembly of the wild yak genome.</title>
        <authorList>
            <person name="Liu Y."/>
        </authorList>
    </citation>
    <scope>NUCLEOTIDE SEQUENCE [LARGE SCALE GENOMIC DNA]</scope>
    <source>
        <strain evidence="14">WY2019</strain>
    </source>
</reference>
<comment type="similarity">
    <text evidence="2 10">Belongs to the pecanex family.</text>
</comment>
<feature type="compositionally biased region" description="Pro residues" evidence="11">
    <location>
        <begin position="1870"/>
        <end position="1879"/>
    </location>
</feature>
<dbReference type="PANTHER" id="PTHR12372">
    <property type="entry name" value="PECANEX"/>
    <property type="match status" value="1"/>
</dbReference>
<dbReference type="Pfam" id="PF02145">
    <property type="entry name" value="Rap_GAP"/>
    <property type="match status" value="1"/>
</dbReference>
<dbReference type="Pfam" id="PF00595">
    <property type="entry name" value="PDZ"/>
    <property type="match status" value="1"/>
</dbReference>
<dbReference type="SUPFAM" id="SSF50156">
    <property type="entry name" value="PDZ domain-like"/>
    <property type="match status" value="1"/>
</dbReference>
<feature type="compositionally biased region" description="Polar residues" evidence="11">
    <location>
        <begin position="2049"/>
        <end position="2062"/>
    </location>
</feature>
<feature type="transmembrane region" description="Helical" evidence="10">
    <location>
        <begin position="980"/>
        <end position="1000"/>
    </location>
</feature>
<evidence type="ECO:0000256" key="9">
    <source>
        <dbReference type="PROSITE-ProRule" id="PRU00165"/>
    </source>
</evidence>
<feature type="compositionally biased region" description="Low complexity" evidence="11">
    <location>
        <begin position="1926"/>
        <end position="1940"/>
    </location>
</feature>
<dbReference type="InterPro" id="IPR036034">
    <property type="entry name" value="PDZ_sf"/>
</dbReference>
<feature type="transmembrane region" description="Helical" evidence="10">
    <location>
        <begin position="60"/>
        <end position="77"/>
    </location>
</feature>
<feature type="domain" description="Rap-GAP" evidence="12">
    <location>
        <begin position="2230"/>
        <end position="2448"/>
    </location>
</feature>
<evidence type="ECO:0000256" key="11">
    <source>
        <dbReference type="SAM" id="MobiDB-lite"/>
    </source>
</evidence>
<feature type="transmembrane region" description="Helical" evidence="10">
    <location>
        <begin position="1054"/>
        <end position="1076"/>
    </location>
</feature>
<dbReference type="Gene3D" id="6.10.140.210">
    <property type="match status" value="1"/>
</dbReference>
<feature type="compositionally biased region" description="Polar residues" evidence="11">
    <location>
        <begin position="294"/>
        <end position="303"/>
    </location>
</feature>
<keyword evidence="8 10" id="KW-0472">Membrane</keyword>
<feature type="compositionally biased region" description="Basic and acidic residues" evidence="11">
    <location>
        <begin position="305"/>
        <end position="319"/>
    </location>
</feature>
<evidence type="ECO:0000256" key="6">
    <source>
        <dbReference type="ARBA" id="ARBA00022989"/>
    </source>
</evidence>
<feature type="region of interest" description="Disordered" evidence="11">
    <location>
        <begin position="2036"/>
        <end position="2062"/>
    </location>
</feature>
<feature type="region of interest" description="Disordered" evidence="11">
    <location>
        <begin position="2624"/>
        <end position="2689"/>
    </location>
</feature>
<keyword evidence="5 10" id="KW-0812">Transmembrane</keyword>
<evidence type="ECO:0000256" key="5">
    <source>
        <dbReference type="ARBA" id="ARBA00022692"/>
    </source>
</evidence>
<evidence type="ECO:0000256" key="2">
    <source>
        <dbReference type="ARBA" id="ARBA00010170"/>
    </source>
</evidence>
<feature type="transmembrane region" description="Helical" evidence="10">
    <location>
        <begin position="820"/>
        <end position="837"/>
    </location>
</feature>
<evidence type="ECO:0000313" key="14">
    <source>
        <dbReference type="EMBL" id="MXQ90628.1"/>
    </source>
</evidence>
<evidence type="ECO:0000259" key="13">
    <source>
        <dbReference type="PROSITE" id="PS50106"/>
    </source>
</evidence>
<gene>
    <name evidence="14" type="ORF">E5288_WYG016331</name>
</gene>
<evidence type="ECO:0000256" key="4">
    <source>
        <dbReference type="ARBA" id="ARBA00022553"/>
    </source>
</evidence>
<keyword evidence="4" id="KW-0597">Phosphoprotein</keyword>
<evidence type="ECO:0000313" key="15">
    <source>
        <dbReference type="Proteomes" id="UP000322234"/>
    </source>
</evidence>
<feature type="compositionally biased region" description="Polar residues" evidence="11">
    <location>
        <begin position="428"/>
        <end position="437"/>
    </location>
</feature>
<feature type="region of interest" description="Disordered" evidence="11">
    <location>
        <begin position="1845"/>
        <end position="2021"/>
    </location>
</feature>
<evidence type="ECO:0000256" key="10">
    <source>
        <dbReference type="RuleBase" id="RU367089"/>
    </source>
</evidence>
<evidence type="ECO:0000256" key="3">
    <source>
        <dbReference type="ARBA" id="ARBA00022468"/>
    </source>
</evidence>
<proteinExistence type="inferred from homology"/>
<feature type="compositionally biased region" description="Polar residues" evidence="11">
    <location>
        <begin position="489"/>
        <end position="498"/>
    </location>
</feature>
<feature type="transmembrane region" description="Helical" evidence="10">
    <location>
        <begin position="1082"/>
        <end position="1099"/>
    </location>
</feature>
<dbReference type="Gene3D" id="2.30.42.10">
    <property type="match status" value="1"/>
</dbReference>
<feature type="compositionally biased region" description="Low complexity" evidence="11">
    <location>
        <begin position="1994"/>
        <end position="2009"/>
    </location>
</feature>
<feature type="compositionally biased region" description="Pro residues" evidence="11">
    <location>
        <begin position="1891"/>
        <end position="1925"/>
    </location>
</feature>
<dbReference type="SUPFAM" id="SSF111347">
    <property type="entry name" value="Rap/Ran-GAP"/>
    <property type="match status" value="1"/>
</dbReference>
<feature type="region of interest" description="Disordered" evidence="11">
    <location>
        <begin position="589"/>
        <end position="623"/>
    </location>
</feature>
<dbReference type="GO" id="GO:0005096">
    <property type="term" value="F:GTPase activator activity"/>
    <property type="evidence" value="ECO:0007669"/>
    <property type="project" value="UniProtKB-UniRule"/>
</dbReference>
<evidence type="ECO:0000256" key="7">
    <source>
        <dbReference type="ARBA" id="ARBA00023054"/>
    </source>
</evidence>
<dbReference type="PROSITE" id="PS50106">
    <property type="entry name" value="PDZ"/>
    <property type="match status" value="1"/>
</dbReference>
<feature type="transmembrane region" description="Helical" evidence="10">
    <location>
        <begin position="795"/>
        <end position="813"/>
    </location>
</feature>
<dbReference type="InterPro" id="IPR000331">
    <property type="entry name" value="Rap/Ran_GAP_dom"/>
</dbReference>
<dbReference type="Proteomes" id="UP000322234">
    <property type="component" value="Unassembled WGS sequence"/>
</dbReference>
<feature type="compositionally biased region" description="Pro residues" evidence="11">
    <location>
        <begin position="198"/>
        <end position="208"/>
    </location>
</feature>
<dbReference type="FunFam" id="3.40.50.11210:FF:000002">
    <property type="entry name" value="Signal-induced proliferation-associated 1-like protein 1"/>
    <property type="match status" value="1"/>
</dbReference>
<accession>A0A6B0RKL7</accession>
<evidence type="ECO:0000256" key="1">
    <source>
        <dbReference type="ARBA" id="ARBA00004141"/>
    </source>
</evidence>
<dbReference type="InterPro" id="IPR001478">
    <property type="entry name" value="PDZ"/>
</dbReference>
<dbReference type="PROSITE" id="PS50085">
    <property type="entry name" value="RAPGAP"/>
    <property type="match status" value="1"/>
</dbReference>
<keyword evidence="7" id="KW-0175">Coiled coil</keyword>
<dbReference type="InterPro" id="IPR007735">
    <property type="entry name" value="Pecanex_C"/>
</dbReference>
<dbReference type="GO" id="GO:0016020">
    <property type="term" value="C:membrane"/>
    <property type="evidence" value="ECO:0007669"/>
    <property type="project" value="UniProtKB-SubCell"/>
</dbReference>
<sequence length="2836" mass="308285">MGSQVLQILRQGVWASLTGGWFFDPHQSTFSNCFHLYVWIFLLTFPFLLYMVLPPSLMVAGVYCLVVAVIFATIKTVNYRLHAMFDQGEIVEKRNSTMGEPEEEPAQGDNNLPRDPGVEMTVFRKVSSTPPVRCSSQHSVFGFNQVSELLPRIEDSGPLRDIKELVREQGSNNVIVTSADREMLKLSSQEKLIGDLPQTPPGAAPDPSLPSTDSSERSPLAGDGAPWSGGSVADTPMSPLLKGSLSQELSKSFLTLTRPERALVRTSSRREQRRGAGGYQPLDRRGSGDPTPQKAGSSDSCFSGTDRETLSSFKSEKTNSTHLDSPPGGQAPEGSDTDPPSEAELPASPDAGVPSDDTLRSFDTVVGAGTPPGPAEPLLVVRPKDLALLRPSKRRPPVRRHSPATGRAPRRPLLEGRGFFEDDDTSEGSELSPASSLRSQRRYSTDSSSSTSCYSPASSRGAAGGARKRRAPHGAEEGMAVPPKRPYGTQRTPSTASAKTHARVLSMDGAGGDALRGPPAGSKAELEAQAGVELAAAEPTVLAAEARRGPAANQPGWRGELREEGALGGAAEETGKRDHSSNVRRAQAIRRRHNAGSNPTPPASVMGSPPSSLQEAQRGRAASHSRALTLPSALHFASSLLLTRAGANVHEACTFDDTSEGAVHYFYDESGVRRSYTFGLAGGGYENPVGQQGEQAANGAWDRHSHSSSFHSADVPEATGGLNLLQPRPVVLQGMQVRRVPLEIPEEQTLMEEAPPRAQHSYKYWLLPGRWTSVRYERLALLALLDRTRGLLENILGVGLSSLVAFLGYLLLLKGFFTDIWVFQFCLVIASCQYSLLKSVQPDAASPMHGHNWVIAYSRPVYFCICCLLIWLLDALGSAQPFPPVSLYGLTLFSASFFFCARDVATVFTLCFPFVFLLGLLPQVNTCLMYLLEQIDMHGFGGTAATSPLTAVFSLSRSLLAAALLYGFCLGAIKSPWPEQHVPVIFSVFCGLLVALSYHLSRQSSDPTVLWSLVRSKLFPELEERSLETARAEPPDPLPEKMRQSVREVLHSDLVMCVVIAVLTFAISASTVFIALKSVLGFVLYALAGAVGFFTHYLLPQLRKQLPWFCLSQPVLKPLEYSQYEVRGAAQVMWFEKLYAGLQCVEKYLIYPAVVLNALTVDAHTVVSHPDKFCLYCRALLMTVAGLKLLRSAFCCPPQQYLTLAFTVLLFHFDYPRLSQGFLLDYFLMSLLCSKLWDLLYKLRFVLTYIAPWQITWGSAFHAFAQPFAVPHSAMLFVQALLSALFSTPLNPLLGSAVFIMSYARPLKFWERDYNTKRVDHSNTRLVTQLDRNPGADDNNLNSIFYEHLTRSLQHTLCGDLVLGRWGNYGPGDCFVLASDYLNALVHLIEVGNGLVTFQLRGLEFRGTYCQQREVEAITEGVEEDEGCCCCEPGHLPRVLSFNAAFGQRWLAWEVTASKYVLEGYSISDNNAASMLQVFDLRKILVTYYVRSIIYYVSRSPKLEAWLSHEGIATALRPVRAPGYADSDPTFSLSVDEDYDLRLSGLSLPSFCAVHLEWIQYCASRRSQPVDQDWNSPLVTLCFGLCVLGRRALGTASHSMSASLEPFLYGLHALFKGDFRITSPRDEWVFADMDLLHRVVAPGVRMALKLHQDHFTSPDEYEEPAALYDAIAANEERLVISHEGDPAWRSAILSNTPSLLALRHVLDDASDEYKIIMLNRRHLSFRVIKVNRECVRGLWAGQQQELVFLRNRNPERGSIQNAKQALRNMINSSCDQPLGYPIYVSPLTTSLAGSHPQLRALWGGPVSLGAIARWLLRSWERLHKGCGAGCNSGGNVDDSDCGGGGGLTSLSNNPPLAQPTPENTAGAGDQPPPPGPAWGPRPSLSGSGDGRPPPLLQWPPPRLPGPSPASPALPEGPRPSRPPGPGLLSSEGPSGKWSLGGRKGLGGSDGEPASGSPKGSTPKSQPGEARPPTPASPRARAHSHEEASRPAAPPARFFSDPLALLGLPAEEPEPEFPPVPEPRCFAHYDVQSLLFDWSPRPRGPGAQAEASSGTPAAAQDQTASSDLLLEAPGFVSELGGEGELGLGGPVSPPVPPSLPNAAVSVLEEPQNRTSAYSLEHADLGAGYYRKYFYGKEHQNFFGLDEALGPVAVSLRREEKDSSGGGTLHSYRIIVRTTQLRTLRGTISEDALPPGPPRGLSPRKLLEHVAPRLSPTCLRLGSASPKVPRTLLTLDEQVLSFQRKVGILYCRAGQGSEEEMYNNQEAGPAFMQFLTLLGDVVRLKGFESYRAQLDTKTDSTGTHSLYTTYQDHEIMFHVSTMLPYTPNNQQQLLRKRHIGNDIVTIVFQEPGSKPFCPTTIRSHFQHIFLVVRAEAPCTPHTSYRVAVSRTQDTPAFGPALPPGGGPFAANADFRALLLAKALNGEQAAGHARQFHAMATRTRQQYLQDLATNEVTTTSLDSASDGAEVPCLLGISAEALVLLALPRDGQGRLGFEVDAAGFITHVERFTFAETTGLRPGARLLRVCGQTLPSLGPEAAAQLLRSAPKVCVTVLPPDDSGRPRRSGFSELYTLSLQEPSRRGAAEPVQDEAPAEALLPDTKQLLQVCLNDSGGPPGPGDLVEERTEFLHSQNPPSPSSSLSDEAPVLPNTTPDLLLATTAKPAAPSEGRETPLTQDGPGSPGGFEDKDEPAPELRASFLPRTLSLRNSISKIMSEAGSETLEDEWQSISEIASTCNTILESLSREGQPILESGDAKGTPKSDAEPEPSSLSEKVSHLESMLRKLQDDLQKEKADRAALEEEVRSLRHNNRRLQAESESAATRLLLASKQLGSLATDLA</sequence>
<feature type="region of interest" description="Disordered" evidence="11">
    <location>
        <begin position="2740"/>
        <end position="2776"/>
    </location>
</feature>
<name>A0A6B0RKL7_9CETA</name>
<keyword evidence="15" id="KW-1185">Reference proteome</keyword>
<protein>
    <recommendedName>
        <fullName evidence="10">Pecanex-like protein</fullName>
    </recommendedName>
</protein>
<feature type="compositionally biased region" description="Basic and acidic residues" evidence="11">
    <location>
        <begin position="261"/>
        <end position="274"/>
    </location>
</feature>
<dbReference type="EMBL" id="VBQZ03000064">
    <property type="protein sequence ID" value="MXQ90628.1"/>
    <property type="molecule type" value="Genomic_DNA"/>
</dbReference>
<feature type="transmembrane region" description="Helical" evidence="10">
    <location>
        <begin position="944"/>
        <end position="968"/>
    </location>
</feature>
<comment type="subcellular location">
    <subcellularLocation>
        <location evidence="1 10">Membrane</location>
        <topology evidence="1 10">Multi-pass membrane protein</topology>
    </subcellularLocation>
</comment>
<feature type="transmembrane region" description="Helical" evidence="10">
    <location>
        <begin position="885"/>
        <end position="901"/>
    </location>
</feature>
<dbReference type="GO" id="GO:0051056">
    <property type="term" value="P:regulation of small GTPase mediated signal transduction"/>
    <property type="evidence" value="ECO:0007669"/>
    <property type="project" value="InterPro"/>
</dbReference>
<dbReference type="InterPro" id="IPR035974">
    <property type="entry name" value="Rap/Ran-GAP_sf"/>
</dbReference>
<keyword evidence="3 9" id="KW-0343">GTPase activation</keyword>
<feature type="region of interest" description="Disordered" evidence="11">
    <location>
        <begin position="95"/>
        <end position="115"/>
    </location>
</feature>
<feature type="compositionally biased region" description="Low complexity" evidence="11">
    <location>
        <begin position="2635"/>
        <end position="2663"/>
    </location>
</feature>
<organism evidence="14 15">
    <name type="scientific">Bos mutus</name>
    <name type="common">wild yak</name>
    <dbReference type="NCBI Taxonomy" id="72004"/>
    <lineage>
        <taxon>Eukaryota</taxon>
        <taxon>Metazoa</taxon>
        <taxon>Chordata</taxon>
        <taxon>Craniata</taxon>
        <taxon>Vertebrata</taxon>
        <taxon>Euteleostomi</taxon>
        <taxon>Mammalia</taxon>
        <taxon>Eutheria</taxon>
        <taxon>Laurasiatheria</taxon>
        <taxon>Artiodactyla</taxon>
        <taxon>Ruminantia</taxon>
        <taxon>Pecora</taxon>
        <taxon>Bovidae</taxon>
        <taxon>Bovinae</taxon>
        <taxon>Bos</taxon>
    </lineage>
</organism>
<dbReference type="InterPro" id="IPR039797">
    <property type="entry name" value="Pecanex"/>
</dbReference>
<dbReference type="PANTHER" id="PTHR12372:SF4">
    <property type="entry name" value="PECANEX-LIKE PROTEIN 3"/>
    <property type="match status" value="1"/>
</dbReference>
<dbReference type="Pfam" id="PF21022">
    <property type="entry name" value="Rap-GAP_dimer"/>
    <property type="match status" value="1"/>
</dbReference>
<dbReference type="Gene3D" id="3.40.50.11210">
    <property type="entry name" value="Rap/Ran-GAP"/>
    <property type="match status" value="1"/>
</dbReference>
<dbReference type="SMART" id="SM00228">
    <property type="entry name" value="PDZ"/>
    <property type="match status" value="1"/>
</dbReference>
<feature type="domain" description="PDZ" evidence="13">
    <location>
        <begin position="2480"/>
        <end position="2556"/>
    </location>
</feature>
<feature type="compositionally biased region" description="Low complexity" evidence="11">
    <location>
        <begin position="445"/>
        <end position="461"/>
    </location>
</feature>
<feature type="region of interest" description="Disordered" evidence="11">
    <location>
        <begin position="193"/>
        <end position="239"/>
    </location>
</feature>
<comment type="caution">
    <text evidence="14">The sequence shown here is derived from an EMBL/GenBank/DDBJ whole genome shotgun (WGS) entry which is preliminary data.</text>
</comment>
<dbReference type="Pfam" id="PF05041">
    <property type="entry name" value="Pecanex_C"/>
    <property type="match status" value="1"/>
</dbReference>
<dbReference type="CDD" id="cd06745">
    <property type="entry name" value="PDZ_SIPA1-like"/>
    <property type="match status" value="1"/>
</dbReference>
<feature type="transmembrane region" description="Helical" evidence="10">
    <location>
        <begin position="34"/>
        <end position="53"/>
    </location>
</feature>
<feature type="transmembrane region" description="Helical" evidence="10">
    <location>
        <begin position="857"/>
        <end position="873"/>
    </location>
</feature>